<sequence length="159" mass="17156">MTGSRRNFRISGAAGPPRREAVEASGGRGSRAEAPATRTAAESCRAPASGLGAREVVPVLALQERGGGSSEDESEKKSFIVTKVEESRPRCLRIHGRCPTMGSLSARQPAGKQLPWLSRRVPSSRCLTCGQTRHCWGRPHEPFRLKQSEGFSLGEGRAF</sequence>
<dbReference type="AlphaFoldDB" id="A0A7J8B9B6"/>
<organism evidence="2 3">
    <name type="scientific">Rousettus aegyptiacus</name>
    <name type="common">Egyptian fruit bat</name>
    <name type="synonym">Pteropus aegyptiacus</name>
    <dbReference type="NCBI Taxonomy" id="9407"/>
    <lineage>
        <taxon>Eukaryota</taxon>
        <taxon>Metazoa</taxon>
        <taxon>Chordata</taxon>
        <taxon>Craniata</taxon>
        <taxon>Vertebrata</taxon>
        <taxon>Euteleostomi</taxon>
        <taxon>Mammalia</taxon>
        <taxon>Eutheria</taxon>
        <taxon>Laurasiatheria</taxon>
        <taxon>Chiroptera</taxon>
        <taxon>Yinpterochiroptera</taxon>
        <taxon>Pteropodoidea</taxon>
        <taxon>Pteropodidae</taxon>
        <taxon>Rousettinae</taxon>
        <taxon>Rousettus</taxon>
    </lineage>
</organism>
<gene>
    <name evidence="2" type="ORF">HJG63_009988</name>
</gene>
<keyword evidence="3" id="KW-1185">Reference proteome</keyword>
<feature type="region of interest" description="Disordered" evidence="1">
    <location>
        <begin position="1"/>
        <end position="47"/>
    </location>
</feature>
<reference evidence="2 3" key="1">
    <citation type="journal article" date="2020" name="Nature">
        <title>Six reference-quality genomes reveal evolution of bat adaptations.</title>
        <authorList>
            <person name="Jebb D."/>
            <person name="Huang Z."/>
            <person name="Pippel M."/>
            <person name="Hughes G.M."/>
            <person name="Lavrichenko K."/>
            <person name="Devanna P."/>
            <person name="Winkler S."/>
            <person name="Jermiin L.S."/>
            <person name="Skirmuntt E.C."/>
            <person name="Katzourakis A."/>
            <person name="Burkitt-Gray L."/>
            <person name="Ray D.A."/>
            <person name="Sullivan K.A.M."/>
            <person name="Roscito J.G."/>
            <person name="Kirilenko B.M."/>
            <person name="Davalos L.M."/>
            <person name="Corthals A.P."/>
            <person name="Power M.L."/>
            <person name="Jones G."/>
            <person name="Ransome R.D."/>
            <person name="Dechmann D.K.N."/>
            <person name="Locatelli A.G."/>
            <person name="Puechmaille S.J."/>
            <person name="Fedrigo O."/>
            <person name="Jarvis E.D."/>
            <person name="Hiller M."/>
            <person name="Vernes S.C."/>
            <person name="Myers E.W."/>
            <person name="Teeling E.C."/>
        </authorList>
    </citation>
    <scope>NUCLEOTIDE SEQUENCE [LARGE SCALE GENOMIC DNA]</scope>
    <source>
        <strain evidence="2">MRouAeg1</strain>
        <tissue evidence="2">Muscle</tissue>
    </source>
</reference>
<dbReference type="Proteomes" id="UP000593571">
    <property type="component" value="Unassembled WGS sequence"/>
</dbReference>
<accession>A0A7J8B9B6</accession>
<name>A0A7J8B9B6_ROUAE</name>
<proteinExistence type="predicted"/>
<evidence type="ECO:0000313" key="3">
    <source>
        <dbReference type="Proteomes" id="UP000593571"/>
    </source>
</evidence>
<feature type="compositionally biased region" description="Low complexity" evidence="1">
    <location>
        <begin position="32"/>
        <end position="43"/>
    </location>
</feature>
<evidence type="ECO:0000313" key="2">
    <source>
        <dbReference type="EMBL" id="KAF6395433.1"/>
    </source>
</evidence>
<comment type="caution">
    <text evidence="2">The sequence shown here is derived from an EMBL/GenBank/DDBJ whole genome shotgun (WGS) entry which is preliminary data.</text>
</comment>
<dbReference type="EMBL" id="JACASE010000018">
    <property type="protein sequence ID" value="KAF6395433.1"/>
    <property type="molecule type" value="Genomic_DNA"/>
</dbReference>
<protein>
    <submittedName>
        <fullName evidence="2">Uncharacterized protein</fullName>
    </submittedName>
</protein>
<evidence type="ECO:0000256" key="1">
    <source>
        <dbReference type="SAM" id="MobiDB-lite"/>
    </source>
</evidence>